<dbReference type="EnsemblMetazoa" id="Aqu2.1.22731_001">
    <property type="protein sequence ID" value="Aqu2.1.22731_001"/>
    <property type="gene ID" value="Aqu2.1.22731"/>
</dbReference>
<dbReference type="InParanoid" id="A0A1X7U5I9"/>
<evidence type="ECO:0008006" key="2">
    <source>
        <dbReference type="Google" id="ProtNLM"/>
    </source>
</evidence>
<protein>
    <recommendedName>
        <fullName evidence="2">Reverse transcriptase domain-containing protein</fullName>
    </recommendedName>
</protein>
<name>A0A1X7U5I9_AMPQE</name>
<proteinExistence type="predicted"/>
<sequence length="445" mass="48655">MAKPVQEIAIMSQMAATSTMGGLVHGNAGKTPNHTLTYDDILRVVAFIRNYTEVHDISLPRRIPGMKSDENKKFLPCSTSKRQLYLEYAESCEGLHVKACAETTFNMLWRRYLPYIEKMKPMSDFCATCYEISGLIIRSANMQSDERITEVHYPSSPLKAGPIYFLTPRKCGIFCVCCEAISQQVNFLIDETFDTGKGADPVISMYLLWRVMTGLNASISISFLPVGHTKFSSDWCFGLLKQKFRKAEVDSMDDFIQVVQQSSAVNKAQPVGILRAINSFPKGSSPGPSGLHPSHHKEAVHCSSSTRASGALLAITSFCQLASKGDIPPEVVPLFCGATLLASPKKNGGLRSIAIGVGGGAEAIVHAVNIHLSSNSIPESEKFILLMDFSNAFNSISREDFMSSEIRSYLPSLSSWLECCYRCPSSLSCGLPDGDYVASVLPISP</sequence>
<accession>A0A1X7U5I9</accession>
<organism evidence="1">
    <name type="scientific">Amphimedon queenslandica</name>
    <name type="common">Sponge</name>
    <dbReference type="NCBI Taxonomy" id="400682"/>
    <lineage>
        <taxon>Eukaryota</taxon>
        <taxon>Metazoa</taxon>
        <taxon>Porifera</taxon>
        <taxon>Demospongiae</taxon>
        <taxon>Heteroscleromorpha</taxon>
        <taxon>Haplosclerida</taxon>
        <taxon>Niphatidae</taxon>
        <taxon>Amphimedon</taxon>
    </lineage>
</organism>
<dbReference type="PANTHER" id="PTHR34415:SF1">
    <property type="entry name" value="INTEGRASE CATALYTIC DOMAIN-CONTAINING PROTEIN"/>
    <property type="match status" value="1"/>
</dbReference>
<evidence type="ECO:0000313" key="1">
    <source>
        <dbReference type="EnsemblMetazoa" id="Aqu2.1.22731_001"/>
    </source>
</evidence>
<dbReference type="AlphaFoldDB" id="A0A1X7U5I9"/>
<dbReference type="PANTHER" id="PTHR34415">
    <property type="entry name" value="INTEGRASE CATALYTIC DOMAIN-CONTAINING PROTEIN"/>
    <property type="match status" value="1"/>
</dbReference>
<reference evidence="1" key="1">
    <citation type="submission" date="2017-05" db="UniProtKB">
        <authorList>
            <consortium name="EnsemblMetazoa"/>
        </authorList>
    </citation>
    <scope>IDENTIFICATION</scope>
</reference>